<evidence type="ECO:0000313" key="3">
    <source>
        <dbReference type="Proteomes" id="UP000742786"/>
    </source>
</evidence>
<evidence type="ECO:0000313" key="2">
    <source>
        <dbReference type="EMBL" id="CAG4882259.1"/>
    </source>
</evidence>
<dbReference type="Gene3D" id="3.40.630.30">
    <property type="match status" value="1"/>
</dbReference>
<dbReference type="InterPro" id="IPR054597">
    <property type="entry name" value="FeeM_cat"/>
</dbReference>
<feature type="domain" description="N-acyl amino acid synthase FeeM catalytic core" evidence="1">
    <location>
        <begin position="60"/>
        <end position="174"/>
    </location>
</feature>
<evidence type="ECO:0000259" key="1">
    <source>
        <dbReference type="Pfam" id="PF21926"/>
    </source>
</evidence>
<dbReference type="InterPro" id="IPR016181">
    <property type="entry name" value="Acyl_CoA_acyltransferase"/>
</dbReference>
<dbReference type="RefSeq" id="WP_220634349.1">
    <property type="nucleotide sequence ID" value="NZ_CAJQUM010000001.1"/>
</dbReference>
<dbReference type="AlphaFoldDB" id="A0A916MYV4"/>
<comment type="caution">
    <text evidence="2">The sequence shown here is derived from an EMBL/GenBank/DDBJ whole genome shotgun (WGS) entry which is preliminary data.</text>
</comment>
<dbReference type="Proteomes" id="UP000742786">
    <property type="component" value="Unassembled WGS sequence"/>
</dbReference>
<dbReference type="SUPFAM" id="SSF55729">
    <property type="entry name" value="Acyl-CoA N-acyltransferases (Nat)"/>
    <property type="match status" value="1"/>
</dbReference>
<reference evidence="2" key="1">
    <citation type="submission" date="2021-04" db="EMBL/GenBank/DDBJ databases">
        <authorList>
            <person name="Hornung B."/>
        </authorList>
    </citation>
    <scope>NUCLEOTIDE SEQUENCE</scope>
    <source>
        <strain evidence="2">G5G6</strain>
    </source>
</reference>
<sequence>MKLESIKHVSAASTITEERLPFTIRIARSEADIRKAVAIRHVAYGRHVPELAGKLKEPEACDFDPTTTVFLAESKFDGQPIGSMRIQSNQSRQLSVEHSVALPSWIDGSLLVEATRLGVTQRDRGSLVKSLLFKAVLAYCRNVGVDWIVITARPPLDQMYETFTFQDILPEAGYVPMAHVGNIPHKVMAIEVATVENHWRALSHPLYKLFFLTEHPDIDIEGYPVLQTPSPIMETFYPLQTPAKSGFTPHLAGT</sequence>
<organism evidence="2 3">
    <name type="scientific">Georgfuchsia toluolica</name>
    <dbReference type="NCBI Taxonomy" id="424218"/>
    <lineage>
        <taxon>Bacteria</taxon>
        <taxon>Pseudomonadati</taxon>
        <taxon>Pseudomonadota</taxon>
        <taxon>Betaproteobacteria</taxon>
        <taxon>Nitrosomonadales</taxon>
        <taxon>Sterolibacteriaceae</taxon>
        <taxon>Georgfuchsia</taxon>
    </lineage>
</organism>
<name>A0A916MYV4_9PROT</name>
<gene>
    <name evidence="2" type="ORF">GTOL_10141</name>
</gene>
<keyword evidence="3" id="KW-1185">Reference proteome</keyword>
<dbReference type="EMBL" id="CAJQUM010000001">
    <property type="protein sequence ID" value="CAG4882259.1"/>
    <property type="molecule type" value="Genomic_DNA"/>
</dbReference>
<proteinExistence type="predicted"/>
<protein>
    <recommendedName>
        <fullName evidence="1">N-acyl amino acid synthase FeeM catalytic core domain-containing protein</fullName>
    </recommendedName>
</protein>
<accession>A0A916MYV4</accession>
<dbReference type="Pfam" id="PF21926">
    <property type="entry name" value="FeeM"/>
    <property type="match status" value="1"/>
</dbReference>